<evidence type="ECO:0000256" key="1">
    <source>
        <dbReference type="SAM" id="MobiDB-lite"/>
    </source>
</evidence>
<feature type="compositionally biased region" description="Basic and acidic residues" evidence="1">
    <location>
        <begin position="57"/>
        <end position="66"/>
    </location>
</feature>
<feature type="region of interest" description="Disordered" evidence="1">
    <location>
        <begin position="32"/>
        <end position="66"/>
    </location>
</feature>
<accession>A0AAV2N2P9</accession>
<name>A0AAV2N2P9_9HYME</name>
<dbReference type="Proteomes" id="UP001497644">
    <property type="component" value="Chromosome 1"/>
</dbReference>
<feature type="compositionally biased region" description="Basic and acidic residues" evidence="1">
    <location>
        <begin position="40"/>
        <end position="50"/>
    </location>
</feature>
<sequence>MGTQIACKEYRVRNECPMQILPAARATRRPVLPDAVIPSKRHDTTADRSTKLTVPRRISDDPTRDV</sequence>
<proteinExistence type="predicted"/>
<gene>
    <name evidence="2" type="ORF">LPLAT_LOCUS684</name>
</gene>
<protein>
    <submittedName>
        <fullName evidence="2">Uncharacterized protein</fullName>
    </submittedName>
</protein>
<organism evidence="2 3">
    <name type="scientific">Lasius platythorax</name>
    <dbReference type="NCBI Taxonomy" id="488582"/>
    <lineage>
        <taxon>Eukaryota</taxon>
        <taxon>Metazoa</taxon>
        <taxon>Ecdysozoa</taxon>
        <taxon>Arthropoda</taxon>
        <taxon>Hexapoda</taxon>
        <taxon>Insecta</taxon>
        <taxon>Pterygota</taxon>
        <taxon>Neoptera</taxon>
        <taxon>Endopterygota</taxon>
        <taxon>Hymenoptera</taxon>
        <taxon>Apocrita</taxon>
        <taxon>Aculeata</taxon>
        <taxon>Formicoidea</taxon>
        <taxon>Formicidae</taxon>
        <taxon>Formicinae</taxon>
        <taxon>Lasius</taxon>
        <taxon>Lasius</taxon>
    </lineage>
</organism>
<reference evidence="2 3" key="1">
    <citation type="submission" date="2024-04" db="EMBL/GenBank/DDBJ databases">
        <authorList>
            <consortium name="Molecular Ecology Group"/>
        </authorList>
    </citation>
    <scope>NUCLEOTIDE SEQUENCE [LARGE SCALE GENOMIC DNA]</scope>
</reference>
<dbReference type="AlphaFoldDB" id="A0AAV2N2P9"/>
<dbReference type="EMBL" id="OZ034824">
    <property type="protein sequence ID" value="CAL1673896.1"/>
    <property type="molecule type" value="Genomic_DNA"/>
</dbReference>
<keyword evidence="3" id="KW-1185">Reference proteome</keyword>
<evidence type="ECO:0000313" key="2">
    <source>
        <dbReference type="EMBL" id="CAL1673896.1"/>
    </source>
</evidence>
<evidence type="ECO:0000313" key="3">
    <source>
        <dbReference type="Proteomes" id="UP001497644"/>
    </source>
</evidence>